<keyword evidence="5" id="KW-0520">NAD</keyword>
<dbReference type="PROSITE" id="PS51059">
    <property type="entry name" value="PARP_CATALYTIC"/>
    <property type="match status" value="1"/>
</dbReference>
<feature type="domain" description="PARP catalytic" evidence="8">
    <location>
        <begin position="360"/>
        <end position="573"/>
    </location>
</feature>
<feature type="domain" description="WWE" evidence="7">
    <location>
        <begin position="91"/>
        <end position="168"/>
    </location>
</feature>
<proteinExistence type="inferred from homology"/>
<name>A0A9P1DI67_9DINO</name>
<dbReference type="OrthoDB" id="6133115at2759"/>
<reference evidence="9" key="1">
    <citation type="submission" date="2022-10" db="EMBL/GenBank/DDBJ databases">
        <authorList>
            <person name="Chen Y."/>
            <person name="Dougan E. K."/>
            <person name="Chan C."/>
            <person name="Rhodes N."/>
            <person name="Thang M."/>
        </authorList>
    </citation>
    <scope>NUCLEOTIDE SEQUENCE</scope>
</reference>
<dbReference type="SUPFAM" id="SSF117839">
    <property type="entry name" value="WWE domain"/>
    <property type="match status" value="1"/>
</dbReference>
<evidence type="ECO:0000256" key="1">
    <source>
        <dbReference type="ARBA" id="ARBA00004123"/>
    </source>
</evidence>
<keyword evidence="5" id="KW-0328">Glycosyltransferase</keyword>
<evidence type="ECO:0000256" key="2">
    <source>
        <dbReference type="ARBA" id="ARBA00023242"/>
    </source>
</evidence>
<comment type="caution">
    <text evidence="9">The sequence shown here is derived from an EMBL/GenBank/DDBJ whole genome shotgun (WGS) entry which is preliminary data.</text>
</comment>
<evidence type="ECO:0000259" key="8">
    <source>
        <dbReference type="PROSITE" id="PS51059"/>
    </source>
</evidence>
<dbReference type="GO" id="GO:1990404">
    <property type="term" value="F:NAD+-protein mono-ADP-ribosyltransferase activity"/>
    <property type="evidence" value="ECO:0007669"/>
    <property type="project" value="TreeGrafter"/>
</dbReference>
<dbReference type="InterPro" id="IPR051712">
    <property type="entry name" value="ARTD-AVP"/>
</dbReference>
<reference evidence="10" key="2">
    <citation type="submission" date="2024-04" db="EMBL/GenBank/DDBJ databases">
        <authorList>
            <person name="Chen Y."/>
            <person name="Shah S."/>
            <person name="Dougan E. K."/>
            <person name="Thang M."/>
            <person name="Chan C."/>
        </authorList>
    </citation>
    <scope>NUCLEOTIDE SEQUENCE [LARGE SCALE GENOMIC DNA]</scope>
</reference>
<feature type="coiled-coil region" evidence="6">
    <location>
        <begin position="237"/>
        <end position="311"/>
    </location>
</feature>
<dbReference type="Proteomes" id="UP001152797">
    <property type="component" value="Unassembled WGS sequence"/>
</dbReference>
<dbReference type="AlphaFoldDB" id="A0A9P1DI67"/>
<evidence type="ECO:0000256" key="5">
    <source>
        <dbReference type="RuleBase" id="RU362114"/>
    </source>
</evidence>
<accession>A0A9P1DI67</accession>
<keyword evidence="6" id="KW-0175">Coiled coil</keyword>
<keyword evidence="4" id="KW-0802">TPR repeat</keyword>
<evidence type="ECO:0000313" key="11">
    <source>
        <dbReference type="Proteomes" id="UP001152797"/>
    </source>
</evidence>
<dbReference type="InterPro" id="IPR012317">
    <property type="entry name" value="Poly(ADP-ribose)pol_cat_dom"/>
</dbReference>
<dbReference type="EMBL" id="CAMXCT010004446">
    <property type="protein sequence ID" value="CAI4009093.1"/>
    <property type="molecule type" value="Genomic_DNA"/>
</dbReference>
<protein>
    <recommendedName>
        <fullName evidence="5">Poly [ADP-ribose] polymerase</fullName>
        <shortName evidence="5">PARP</shortName>
        <ecNumber evidence="5">2.4.2.-</ecNumber>
    </recommendedName>
</protein>
<feature type="repeat" description="TPR" evidence="4">
    <location>
        <begin position="45"/>
        <end position="78"/>
    </location>
</feature>
<comment type="subcellular location">
    <subcellularLocation>
        <location evidence="1">Nucleus</location>
    </subcellularLocation>
</comment>
<dbReference type="PANTHER" id="PTHR45740">
    <property type="entry name" value="POLY [ADP-RIBOSE] POLYMERASE"/>
    <property type="match status" value="1"/>
</dbReference>
<evidence type="ECO:0000256" key="3">
    <source>
        <dbReference type="ARBA" id="ARBA00024347"/>
    </source>
</evidence>
<sequence length="573" mass="64282">MEHVKVFELAKGFSLLAKCAYELGRYEEVPDLVASSIAHLGPEQEHVLHLAGLAFLKMDRCEEAYLSLRRALQLRPTCAKIHGALKDVAEKMQAQSQEMIVPYLWQYQEQDGSWSDMPLALCEKLESAFANYQAAPQSALLKMHGREFDFGTMRQRNVASGRWRSVRRQCVAAMVNAGSITAQMLQHCLSQTVASRQAIAAAEDVREKLGCQLDLLARQEPALMKTSGDLNVHKASLNQWQKELQIKEASVKELQKNIEGQEAAIKEEETRLKLKLKALRLRETSLEQRINEEIEARMAELEAKLRNRTLKIAAANLGLDDPKGSLPAIIFGQRQEIEFWRSGNPCQDKVLLYRLGCGQAMFLQDGTLVEPMQQLLLGTAEPHNKPFNGKVSICQQMSGVQVHRVLRVVNPALWRAYWERKAKLRGGRSGRIQPLPKTQEMKHLETIAFEVAPDQKTLGATYWIYVDTRVNEMLLFHGTSATNAESIATNGFDLSRVRQGLYGNGFYFSCEACKSFQYTTLDTAQSERCIIVARVLLGNPKYAQSALKGADADLLRTASPGAQPLPLKVRMKA</sequence>
<evidence type="ECO:0000313" key="10">
    <source>
        <dbReference type="EMBL" id="CAL1162468.1"/>
    </source>
</evidence>
<dbReference type="PROSITE" id="PS50918">
    <property type="entry name" value="WWE"/>
    <property type="match status" value="1"/>
</dbReference>
<keyword evidence="5" id="KW-0808">Transferase</keyword>
<evidence type="ECO:0000256" key="4">
    <source>
        <dbReference type="PROSITE-ProRule" id="PRU00339"/>
    </source>
</evidence>
<dbReference type="SUPFAM" id="SSF56399">
    <property type="entry name" value="ADP-ribosylation"/>
    <property type="match status" value="1"/>
</dbReference>
<dbReference type="InterPro" id="IPR019734">
    <property type="entry name" value="TPR_rpt"/>
</dbReference>
<dbReference type="GO" id="GO:0003950">
    <property type="term" value="F:NAD+ poly-ADP-ribosyltransferase activity"/>
    <property type="evidence" value="ECO:0007669"/>
    <property type="project" value="UniProtKB-UniRule"/>
</dbReference>
<gene>
    <name evidence="9" type="ORF">C1SCF055_LOCUS34470</name>
</gene>
<dbReference type="InterPro" id="IPR037197">
    <property type="entry name" value="WWE_dom_sf"/>
</dbReference>
<evidence type="ECO:0000256" key="6">
    <source>
        <dbReference type="SAM" id="Coils"/>
    </source>
</evidence>
<keyword evidence="2" id="KW-0539">Nucleus</keyword>
<dbReference type="EMBL" id="CAMXCT030004446">
    <property type="protein sequence ID" value="CAL4796405.1"/>
    <property type="molecule type" value="Genomic_DNA"/>
</dbReference>
<dbReference type="Gene3D" id="3.90.228.10">
    <property type="match status" value="1"/>
</dbReference>
<dbReference type="SUPFAM" id="SSF48452">
    <property type="entry name" value="TPR-like"/>
    <property type="match status" value="1"/>
</dbReference>
<dbReference type="GO" id="GO:0005634">
    <property type="term" value="C:nucleus"/>
    <property type="evidence" value="ECO:0007669"/>
    <property type="project" value="UniProtKB-SubCell"/>
</dbReference>
<dbReference type="Gene3D" id="1.25.40.10">
    <property type="entry name" value="Tetratricopeptide repeat domain"/>
    <property type="match status" value="1"/>
</dbReference>
<evidence type="ECO:0000313" key="9">
    <source>
        <dbReference type="EMBL" id="CAI4009093.1"/>
    </source>
</evidence>
<dbReference type="Pfam" id="PF02825">
    <property type="entry name" value="WWE"/>
    <property type="match status" value="1"/>
</dbReference>
<organism evidence="9">
    <name type="scientific">Cladocopium goreaui</name>
    <dbReference type="NCBI Taxonomy" id="2562237"/>
    <lineage>
        <taxon>Eukaryota</taxon>
        <taxon>Sar</taxon>
        <taxon>Alveolata</taxon>
        <taxon>Dinophyceae</taxon>
        <taxon>Suessiales</taxon>
        <taxon>Symbiodiniaceae</taxon>
        <taxon>Cladocopium</taxon>
    </lineage>
</organism>
<dbReference type="Pfam" id="PF00644">
    <property type="entry name" value="PARP"/>
    <property type="match status" value="1"/>
</dbReference>
<dbReference type="EMBL" id="CAMXCT020004446">
    <property type="protein sequence ID" value="CAL1162468.1"/>
    <property type="molecule type" value="Genomic_DNA"/>
</dbReference>
<comment type="similarity">
    <text evidence="3">Belongs to the ARTD/PARP family.</text>
</comment>
<dbReference type="PANTHER" id="PTHR45740:SF2">
    <property type="entry name" value="POLY [ADP-RIBOSE] POLYMERASE"/>
    <property type="match status" value="1"/>
</dbReference>
<dbReference type="InterPro" id="IPR004170">
    <property type="entry name" value="WWE_dom"/>
</dbReference>
<keyword evidence="11" id="KW-1185">Reference proteome</keyword>
<dbReference type="EC" id="2.4.2.-" evidence="5"/>
<evidence type="ECO:0000259" key="7">
    <source>
        <dbReference type="PROSITE" id="PS50918"/>
    </source>
</evidence>
<dbReference type="PROSITE" id="PS50005">
    <property type="entry name" value="TPR"/>
    <property type="match status" value="1"/>
</dbReference>
<dbReference type="Gene3D" id="3.30.720.50">
    <property type="match status" value="1"/>
</dbReference>
<dbReference type="InterPro" id="IPR011990">
    <property type="entry name" value="TPR-like_helical_dom_sf"/>
</dbReference>